<dbReference type="Gene3D" id="1.25.10.10">
    <property type="entry name" value="Leucine-rich Repeat Variant"/>
    <property type="match status" value="1"/>
</dbReference>
<keyword evidence="3" id="KW-0131">Cell cycle</keyword>
<dbReference type="AlphaFoldDB" id="A0A9P6LY17"/>
<comment type="function">
    <text evidence="4">May play a role in the regulation of cytokinesis.</text>
</comment>
<feature type="compositionally biased region" description="Low complexity" evidence="7">
    <location>
        <begin position="50"/>
        <end position="59"/>
    </location>
</feature>
<dbReference type="SUPFAM" id="SSF48371">
    <property type="entry name" value="ARM repeat"/>
    <property type="match status" value="1"/>
</dbReference>
<evidence type="ECO:0000256" key="2">
    <source>
        <dbReference type="ARBA" id="ARBA00022618"/>
    </source>
</evidence>
<dbReference type="GO" id="GO:0005829">
    <property type="term" value="C:cytosol"/>
    <property type="evidence" value="ECO:0007669"/>
    <property type="project" value="TreeGrafter"/>
</dbReference>
<evidence type="ECO:0000256" key="6">
    <source>
        <dbReference type="ARBA" id="ARBA00044805"/>
    </source>
</evidence>
<gene>
    <name evidence="9" type="ORF">BGZ70_001499</name>
</gene>
<evidence type="ECO:0000256" key="3">
    <source>
        <dbReference type="ARBA" id="ARBA00023306"/>
    </source>
</evidence>
<evidence type="ECO:0000313" key="9">
    <source>
        <dbReference type="EMBL" id="KAF9950111.1"/>
    </source>
</evidence>
<name>A0A9P6LY17_MORAP</name>
<accession>A0A9P6LY17</accession>
<organism evidence="9 10">
    <name type="scientific">Mortierella alpina</name>
    <name type="common">Oleaginous fungus</name>
    <name type="synonym">Mortierella renispora</name>
    <dbReference type="NCBI Taxonomy" id="64518"/>
    <lineage>
        <taxon>Eukaryota</taxon>
        <taxon>Fungi</taxon>
        <taxon>Fungi incertae sedis</taxon>
        <taxon>Mucoromycota</taxon>
        <taxon>Mortierellomycotina</taxon>
        <taxon>Mortierellomycetes</taxon>
        <taxon>Mortierellales</taxon>
        <taxon>Mortierellaceae</taxon>
        <taxon>Mortierella</taxon>
    </lineage>
</organism>
<dbReference type="InterPro" id="IPR051374">
    <property type="entry name" value="Ataxin-10/CTR86_families"/>
</dbReference>
<comment type="caution">
    <text evidence="9">The sequence shown here is derived from an EMBL/GenBank/DDBJ whole genome shotgun (WGS) entry which is preliminary data.</text>
</comment>
<dbReference type="EMBL" id="JAAAHY010001339">
    <property type="protein sequence ID" value="KAF9950111.1"/>
    <property type="molecule type" value="Genomic_DNA"/>
</dbReference>
<dbReference type="PANTHER" id="PTHR13255">
    <property type="entry name" value="ATAXIN-10"/>
    <property type="match status" value="1"/>
</dbReference>
<dbReference type="GO" id="GO:0051301">
    <property type="term" value="P:cell division"/>
    <property type="evidence" value="ECO:0007669"/>
    <property type="project" value="UniProtKB-KW"/>
</dbReference>
<comment type="similarity">
    <text evidence="1">Belongs to the ataxin-10 family.</text>
</comment>
<dbReference type="Pfam" id="PF09759">
    <property type="entry name" value="Atx10homo_assoc"/>
    <property type="match status" value="1"/>
</dbReference>
<dbReference type="Proteomes" id="UP000738359">
    <property type="component" value="Unassembled WGS sequence"/>
</dbReference>
<dbReference type="InterPro" id="IPR016024">
    <property type="entry name" value="ARM-type_fold"/>
</dbReference>
<feature type="compositionally biased region" description="Polar residues" evidence="7">
    <location>
        <begin position="681"/>
        <end position="696"/>
    </location>
</feature>
<dbReference type="PANTHER" id="PTHR13255:SF0">
    <property type="entry name" value="ATAXIN-10"/>
    <property type="match status" value="1"/>
</dbReference>
<evidence type="ECO:0000256" key="7">
    <source>
        <dbReference type="SAM" id="MobiDB-lite"/>
    </source>
</evidence>
<feature type="compositionally biased region" description="Polar residues" evidence="7">
    <location>
        <begin position="34"/>
        <end position="43"/>
    </location>
</feature>
<evidence type="ECO:0000256" key="1">
    <source>
        <dbReference type="ARBA" id="ARBA00008384"/>
    </source>
</evidence>
<sequence>MASASVMEEALGKTQLPPSLQAGSVIQTLNNNHISASASSPQSPHVDPASSHSSHSSPNLNSLQHKFAEFLNLSPSFAKDKIENQDRLKTIAGNGECVVNVSPLHDSVRLLDTAHRHDLPTPSLSPSFPIKTPIYPIYYSYFYGSEHDSGQEFEGTEYDWGEEMVIFEQLDRYGDAIFSSSPPYVPFDYNTLNPDLDPDDSNYYVHVPEYEYVTLTDDEDYDNDDEPMLNVDNDDKVLPNTDNDYEEDAILQLPTALLCITYMHPHNVNCVADSDFAGPKERAEIGQIESVWKDIASMLSKAVKDALDPEQVQDLMLICRIVRNGVAGVTENQDQASNLAAIEDETVVLSTVMLCYNCVFESSSRSALLFSTAAGRNLLVRLISESNAISNKEERKSFEMIYTLFNHLISQGFFEELFKILASQDEAGSQEDYQIRYHGENIPEKDEGPKIQELKLEEAEDQETIKKGTPRSYLSTEQVVLLKMIDSKIYAHHERLQEQYQKQQQHRARPTATANEQNAVSNLFKVDETEPPVEPATVESLSTVFAKVSAQTIEVLRTLDQPGVGGHGVEDLANLSSGLMLLLGCFSHLSLHEEKSGVDIRHSSADGDDTVDAQDDVDVGIGPQAAQPLPDWFKAQHMTMVKAGLVENAIVRCAQVVNLMHFGRTELLRQADKSLARVTKPVSTMPSSTSESMAANTESSLLSDTSTLQGQQSFFVGLKRDIVRLVGNLAYRSRHVQDRIRQCNGLIVMLSQCNIDDANPYLREYAILAMKNILSGNPENQSLIEELQPIEAVDHPALQEARVTSRLDAETGRPVLSQKPRPC</sequence>
<feature type="region of interest" description="Disordered" evidence="7">
    <location>
        <begin position="679"/>
        <end position="698"/>
    </location>
</feature>
<evidence type="ECO:0000313" key="10">
    <source>
        <dbReference type="Proteomes" id="UP000738359"/>
    </source>
</evidence>
<feature type="region of interest" description="Disordered" evidence="7">
    <location>
        <begin position="34"/>
        <end position="59"/>
    </location>
</feature>
<evidence type="ECO:0000259" key="8">
    <source>
        <dbReference type="Pfam" id="PF09759"/>
    </source>
</evidence>
<dbReference type="InterPro" id="IPR011989">
    <property type="entry name" value="ARM-like"/>
</dbReference>
<proteinExistence type="inferred from homology"/>
<reference evidence="9" key="1">
    <citation type="journal article" date="2020" name="Fungal Divers.">
        <title>Resolving the Mortierellaceae phylogeny through synthesis of multi-gene phylogenetics and phylogenomics.</title>
        <authorList>
            <person name="Vandepol N."/>
            <person name="Liber J."/>
            <person name="Desiro A."/>
            <person name="Na H."/>
            <person name="Kennedy M."/>
            <person name="Barry K."/>
            <person name="Grigoriev I.V."/>
            <person name="Miller A.N."/>
            <person name="O'Donnell K."/>
            <person name="Stajich J.E."/>
            <person name="Bonito G."/>
        </authorList>
    </citation>
    <scope>NUCLEOTIDE SEQUENCE</scope>
    <source>
        <strain evidence="9">CK1249</strain>
    </source>
</reference>
<evidence type="ECO:0000256" key="4">
    <source>
        <dbReference type="ARBA" id="ARBA00044746"/>
    </source>
</evidence>
<evidence type="ECO:0000256" key="5">
    <source>
        <dbReference type="ARBA" id="ARBA00044801"/>
    </source>
</evidence>
<protein>
    <recommendedName>
        <fullName evidence="5">Ataxin-10 homolog</fullName>
    </recommendedName>
    <alternativeName>
        <fullName evidence="6">Copper transport protein 86</fullName>
    </alternativeName>
</protein>
<dbReference type="OrthoDB" id="379794at2759"/>
<keyword evidence="10" id="KW-1185">Reference proteome</keyword>
<keyword evidence="2" id="KW-0132">Cell division</keyword>
<feature type="domain" description="Ataxin-10" evidence="8">
    <location>
        <begin position="718"/>
        <end position="813"/>
    </location>
</feature>
<dbReference type="InterPro" id="IPR019156">
    <property type="entry name" value="Ataxin-10_domain"/>
</dbReference>